<dbReference type="Pfam" id="PF00313">
    <property type="entry name" value="CSD"/>
    <property type="match status" value="1"/>
</dbReference>
<reference evidence="4" key="1">
    <citation type="journal article" date="2019" name="Int. J. Syst. Evol. Microbiol.">
        <title>The Global Catalogue of Microorganisms (GCM) 10K type strain sequencing project: providing services to taxonomists for standard genome sequencing and annotation.</title>
        <authorList>
            <consortium name="The Broad Institute Genomics Platform"/>
            <consortium name="The Broad Institute Genome Sequencing Center for Infectious Disease"/>
            <person name="Wu L."/>
            <person name="Ma J."/>
        </authorList>
    </citation>
    <scope>NUCLEOTIDE SEQUENCE [LARGE SCALE GENOMIC DNA]</scope>
    <source>
        <strain evidence="4">JCM 16227</strain>
    </source>
</reference>
<dbReference type="InterPro" id="IPR002059">
    <property type="entry name" value="CSP_DNA-bd"/>
</dbReference>
<dbReference type="InterPro" id="IPR012340">
    <property type="entry name" value="NA-bd_OB-fold"/>
</dbReference>
<dbReference type="PROSITE" id="PS51857">
    <property type="entry name" value="CSD_2"/>
    <property type="match status" value="1"/>
</dbReference>
<dbReference type="SUPFAM" id="SSF50249">
    <property type="entry name" value="Nucleic acid-binding proteins"/>
    <property type="match status" value="1"/>
</dbReference>
<proteinExistence type="predicted"/>
<dbReference type="PRINTS" id="PR00050">
    <property type="entry name" value="COLDSHOCK"/>
</dbReference>
<feature type="compositionally biased region" description="Basic and acidic residues" evidence="1">
    <location>
        <begin position="81"/>
        <end position="114"/>
    </location>
</feature>
<evidence type="ECO:0000259" key="2">
    <source>
        <dbReference type="PROSITE" id="PS51857"/>
    </source>
</evidence>
<feature type="domain" description="CSD" evidence="2">
    <location>
        <begin position="3"/>
        <end position="67"/>
    </location>
</feature>
<dbReference type="CDD" id="cd04458">
    <property type="entry name" value="CSP_CDS"/>
    <property type="match status" value="1"/>
</dbReference>
<protein>
    <submittedName>
        <fullName evidence="3">Cold shock domain-containing protein</fullName>
    </submittedName>
</protein>
<feature type="region of interest" description="Disordered" evidence="1">
    <location>
        <begin position="54"/>
        <end position="122"/>
    </location>
</feature>
<comment type="caution">
    <text evidence="3">The sequence shown here is derived from an EMBL/GenBank/DDBJ whole genome shotgun (WGS) entry which is preliminary data.</text>
</comment>
<dbReference type="SMART" id="SM00357">
    <property type="entry name" value="CSP"/>
    <property type="match status" value="1"/>
</dbReference>
<evidence type="ECO:0000313" key="3">
    <source>
        <dbReference type="EMBL" id="GAA2375204.1"/>
    </source>
</evidence>
<dbReference type="Proteomes" id="UP001501170">
    <property type="component" value="Unassembled WGS sequence"/>
</dbReference>
<dbReference type="PANTHER" id="PTHR46565">
    <property type="entry name" value="COLD SHOCK DOMAIN PROTEIN 2"/>
    <property type="match status" value="1"/>
</dbReference>
<dbReference type="Gene3D" id="2.40.50.140">
    <property type="entry name" value="Nucleic acid-binding proteins"/>
    <property type="match status" value="1"/>
</dbReference>
<evidence type="ECO:0000313" key="4">
    <source>
        <dbReference type="Proteomes" id="UP001501170"/>
    </source>
</evidence>
<dbReference type="EMBL" id="BAAARB010000005">
    <property type="protein sequence ID" value="GAA2375204.1"/>
    <property type="molecule type" value="Genomic_DNA"/>
</dbReference>
<dbReference type="InterPro" id="IPR011129">
    <property type="entry name" value="CSD"/>
</dbReference>
<keyword evidence="4" id="KW-1185">Reference proteome</keyword>
<dbReference type="PANTHER" id="PTHR46565:SF20">
    <property type="entry name" value="COLD SHOCK DOMAIN-CONTAINING PROTEIN 4"/>
    <property type="match status" value="1"/>
</dbReference>
<evidence type="ECO:0000256" key="1">
    <source>
        <dbReference type="SAM" id="MobiDB-lite"/>
    </source>
</evidence>
<sequence length="163" mass="18014">MVAVNGKVVHFDTNRGFGFLAPAEGGDDVFLHINDVGIDETLLRPGAEVEFDVESTDRGAKALNVKVTKEAPEGESPAAERAQRRDEGRGRFGDRHDRDDRRDDRRGGRDDRGPRRFGNRGGGRLFNEITELLLDASPDLTARQIVAIRSGLLDMASQRGWSE</sequence>
<name>A0ABP5UDH0_9ACTN</name>
<gene>
    <name evidence="3" type="ORF">GCM10009855_13020</name>
</gene>
<accession>A0ABP5UDH0</accession>
<organism evidence="3 4">
    <name type="scientific">Gordonia cholesterolivorans</name>
    <dbReference type="NCBI Taxonomy" id="559625"/>
    <lineage>
        <taxon>Bacteria</taxon>
        <taxon>Bacillati</taxon>
        <taxon>Actinomycetota</taxon>
        <taxon>Actinomycetes</taxon>
        <taxon>Mycobacteriales</taxon>
        <taxon>Gordoniaceae</taxon>
        <taxon>Gordonia</taxon>
    </lineage>
</organism>